<accession>A0A2W2B8K5</accession>
<organism evidence="2 3">
    <name type="scientific">Taibaiella soli</name>
    <dbReference type="NCBI Taxonomy" id="1649169"/>
    <lineage>
        <taxon>Bacteria</taxon>
        <taxon>Pseudomonadati</taxon>
        <taxon>Bacteroidota</taxon>
        <taxon>Chitinophagia</taxon>
        <taxon>Chitinophagales</taxon>
        <taxon>Chitinophagaceae</taxon>
        <taxon>Taibaiella</taxon>
    </lineage>
</organism>
<feature type="transmembrane region" description="Helical" evidence="1">
    <location>
        <begin position="54"/>
        <end position="71"/>
    </location>
</feature>
<sequence>MRDFCIYNDPLGNNRVDFQDIIYYTMKNYLNLLFGASIGLSLGLILGLSISPVAQAFLGVFSSIIAVILGVQKPIALSTESASSSLGSVAKTYTVIGFGFALSIGIILGILLRTHEVLEVSLDKRVNNWVRAGYSQKDALEYAAFEKLGFRPDHGQQWDTSKKANLFGSDARAGVLFDDQVKTALCNFTTLQSNVSDEVFVGNLRSVYQNYPMPKLNALSDSIQSLHLPVAIEKKLLIALNRFICTGD</sequence>
<keyword evidence="1" id="KW-0472">Membrane</keyword>
<evidence type="ECO:0000256" key="1">
    <source>
        <dbReference type="SAM" id="Phobius"/>
    </source>
</evidence>
<protein>
    <submittedName>
        <fullName evidence="2">Uncharacterized protein</fullName>
    </submittedName>
</protein>
<dbReference type="AlphaFoldDB" id="A0A2W2B8K5"/>
<feature type="transmembrane region" description="Helical" evidence="1">
    <location>
        <begin position="92"/>
        <end position="112"/>
    </location>
</feature>
<keyword evidence="3" id="KW-1185">Reference proteome</keyword>
<dbReference type="RefSeq" id="WP_110999210.1">
    <property type="nucleotide sequence ID" value="NZ_QKTW01000017.1"/>
</dbReference>
<name>A0A2W2B8K5_9BACT</name>
<comment type="caution">
    <text evidence="2">The sequence shown here is derived from an EMBL/GenBank/DDBJ whole genome shotgun (WGS) entry which is preliminary data.</text>
</comment>
<proteinExistence type="predicted"/>
<dbReference type="Proteomes" id="UP000248745">
    <property type="component" value="Unassembled WGS sequence"/>
</dbReference>
<feature type="transmembrane region" description="Helical" evidence="1">
    <location>
        <begin position="29"/>
        <end position="48"/>
    </location>
</feature>
<keyword evidence="1" id="KW-1133">Transmembrane helix</keyword>
<reference evidence="2 3" key="1">
    <citation type="submission" date="2018-06" db="EMBL/GenBank/DDBJ databases">
        <title>Mucibacter soli gen. nov., sp. nov., a new member of the family Chitinophagaceae producing mucin.</title>
        <authorList>
            <person name="Kim M.-K."/>
            <person name="Park S."/>
            <person name="Kim T.-S."/>
            <person name="Joung Y."/>
            <person name="Han J.-H."/>
            <person name="Kim S.B."/>
        </authorList>
    </citation>
    <scope>NUCLEOTIDE SEQUENCE [LARGE SCALE GENOMIC DNA]</scope>
    <source>
        <strain evidence="2 3">R1-15</strain>
    </source>
</reference>
<keyword evidence="1" id="KW-0812">Transmembrane</keyword>
<evidence type="ECO:0000313" key="2">
    <source>
        <dbReference type="EMBL" id="PZF72619.1"/>
    </source>
</evidence>
<gene>
    <name evidence="2" type="ORF">DN068_12190</name>
</gene>
<dbReference type="EMBL" id="QKTW01000017">
    <property type="protein sequence ID" value="PZF72619.1"/>
    <property type="molecule type" value="Genomic_DNA"/>
</dbReference>
<evidence type="ECO:0000313" key="3">
    <source>
        <dbReference type="Proteomes" id="UP000248745"/>
    </source>
</evidence>